<dbReference type="InterPro" id="IPR032710">
    <property type="entry name" value="NTF2-like_dom_sf"/>
</dbReference>
<sequence>MSADRQSLLDHDQRFFEALTAADAKVLDGLLTDDFVLVSVDDGAVVGRDVLLDAISSGAVQFPAIESFPEEAVVRRVGDVGIVVGRTGMNFTQPDGTAFSAGSRYTHVYVADSPGTWRLTSAQGTTIKAA</sequence>
<proteinExistence type="predicted"/>
<evidence type="ECO:0000259" key="1">
    <source>
        <dbReference type="Pfam" id="PF14534"/>
    </source>
</evidence>
<dbReference type="Proteomes" id="UP000586042">
    <property type="component" value="Unassembled WGS sequence"/>
</dbReference>
<dbReference type="SUPFAM" id="SSF54427">
    <property type="entry name" value="NTF2-like"/>
    <property type="match status" value="1"/>
</dbReference>
<dbReference type="EMBL" id="JABWGN010000010">
    <property type="protein sequence ID" value="NUW35062.1"/>
    <property type="molecule type" value="Genomic_DNA"/>
</dbReference>
<evidence type="ECO:0000313" key="3">
    <source>
        <dbReference type="Proteomes" id="UP000586042"/>
    </source>
</evidence>
<organism evidence="2 3">
    <name type="scientific">Nonomuraea montanisoli</name>
    <dbReference type="NCBI Taxonomy" id="2741721"/>
    <lineage>
        <taxon>Bacteria</taxon>
        <taxon>Bacillati</taxon>
        <taxon>Actinomycetota</taxon>
        <taxon>Actinomycetes</taxon>
        <taxon>Streptosporangiales</taxon>
        <taxon>Streptosporangiaceae</taxon>
        <taxon>Nonomuraea</taxon>
    </lineage>
</organism>
<dbReference type="Pfam" id="PF14534">
    <property type="entry name" value="DUF4440"/>
    <property type="match status" value="1"/>
</dbReference>
<dbReference type="RefSeq" id="WP_175592485.1">
    <property type="nucleotide sequence ID" value="NZ_JABWGN010000010.1"/>
</dbReference>
<name>A0A7Y6IB97_9ACTN</name>
<dbReference type="AlphaFoldDB" id="A0A7Y6IB97"/>
<keyword evidence="3" id="KW-1185">Reference proteome</keyword>
<comment type="caution">
    <text evidence="2">The sequence shown here is derived from an EMBL/GenBank/DDBJ whole genome shotgun (WGS) entry which is preliminary data.</text>
</comment>
<gene>
    <name evidence="2" type="ORF">HTZ77_27060</name>
</gene>
<feature type="domain" description="DUF4440" evidence="1">
    <location>
        <begin position="9"/>
        <end position="119"/>
    </location>
</feature>
<protein>
    <submittedName>
        <fullName evidence="2">Nuclear transport factor 2 family protein</fullName>
    </submittedName>
</protein>
<evidence type="ECO:0000313" key="2">
    <source>
        <dbReference type="EMBL" id="NUW35062.1"/>
    </source>
</evidence>
<reference evidence="2 3" key="1">
    <citation type="submission" date="2020-06" db="EMBL/GenBank/DDBJ databases">
        <title>Nonomuraea sp. SMC257, a novel actinomycete isolated from soil.</title>
        <authorList>
            <person name="Chanama M."/>
        </authorList>
    </citation>
    <scope>NUCLEOTIDE SEQUENCE [LARGE SCALE GENOMIC DNA]</scope>
    <source>
        <strain evidence="2 3">SMC257</strain>
    </source>
</reference>
<accession>A0A7Y6IB97</accession>
<dbReference type="InterPro" id="IPR027843">
    <property type="entry name" value="DUF4440"/>
</dbReference>
<dbReference type="Gene3D" id="3.10.450.50">
    <property type="match status" value="1"/>
</dbReference>